<dbReference type="PANTHER" id="PTHR12792:SF0">
    <property type="entry name" value="SEPARIN"/>
    <property type="match status" value="1"/>
</dbReference>
<dbReference type="GO" id="GO:0006508">
    <property type="term" value="P:proteolysis"/>
    <property type="evidence" value="ECO:0007669"/>
    <property type="project" value="InterPro"/>
</dbReference>
<evidence type="ECO:0000313" key="1">
    <source>
        <dbReference type="EMBL" id="VFU26465.1"/>
    </source>
</evidence>
<dbReference type="InterPro" id="IPR005314">
    <property type="entry name" value="Peptidase_C50"/>
</dbReference>
<dbReference type="EMBL" id="CAADRP010000313">
    <property type="protein sequence ID" value="VFU26465.1"/>
    <property type="molecule type" value="Genomic_DNA"/>
</dbReference>
<organism evidence="1">
    <name type="scientific">Salix viminalis</name>
    <name type="common">Common osier</name>
    <name type="synonym">Basket willow</name>
    <dbReference type="NCBI Taxonomy" id="40686"/>
    <lineage>
        <taxon>Eukaryota</taxon>
        <taxon>Viridiplantae</taxon>
        <taxon>Streptophyta</taxon>
        <taxon>Embryophyta</taxon>
        <taxon>Tracheophyta</taxon>
        <taxon>Spermatophyta</taxon>
        <taxon>Magnoliopsida</taxon>
        <taxon>eudicotyledons</taxon>
        <taxon>Gunneridae</taxon>
        <taxon>Pentapetalae</taxon>
        <taxon>rosids</taxon>
        <taxon>fabids</taxon>
        <taxon>Malpighiales</taxon>
        <taxon>Salicaceae</taxon>
        <taxon>Saliceae</taxon>
        <taxon>Salix</taxon>
    </lineage>
</organism>
<dbReference type="PANTHER" id="PTHR12792">
    <property type="entry name" value="EXTRA SPINDLE POLES 1-RELATED"/>
    <property type="match status" value="1"/>
</dbReference>
<accession>A0A6N2KDL6</accession>
<dbReference type="GO" id="GO:0004197">
    <property type="term" value="F:cysteine-type endopeptidase activity"/>
    <property type="evidence" value="ECO:0007669"/>
    <property type="project" value="InterPro"/>
</dbReference>
<protein>
    <submittedName>
        <fullName evidence="1">Uncharacterized protein</fullName>
    </submittedName>
</protein>
<dbReference type="GO" id="GO:0072686">
    <property type="term" value="C:mitotic spindle"/>
    <property type="evidence" value="ECO:0007669"/>
    <property type="project" value="TreeGrafter"/>
</dbReference>
<proteinExistence type="predicted"/>
<dbReference type="AlphaFoldDB" id="A0A6N2KDL6"/>
<reference evidence="1" key="1">
    <citation type="submission" date="2019-03" db="EMBL/GenBank/DDBJ databases">
        <authorList>
            <person name="Mank J."/>
            <person name="Almeida P."/>
        </authorList>
    </citation>
    <scope>NUCLEOTIDE SEQUENCE</scope>
    <source>
        <strain evidence="1">78183</strain>
    </source>
</reference>
<dbReference type="GO" id="GO:0005737">
    <property type="term" value="C:cytoplasm"/>
    <property type="evidence" value="ECO:0007669"/>
    <property type="project" value="TreeGrafter"/>
</dbReference>
<dbReference type="GO" id="GO:0005634">
    <property type="term" value="C:nucleus"/>
    <property type="evidence" value="ECO:0007669"/>
    <property type="project" value="InterPro"/>
</dbReference>
<sequence length="287" mass="32618">MSPDSALLFLYNTVDLLAMKGSMEFHNDAYKLMIRLFEWKNVQMEMWLSILWESRRLTHALCVSPVNDALIMTSPGFSGEQFSHNNHKPYMSDITVDDVKEAAFKLISNVPGTNYSFFIAGHLFYDLCERLIANGCLFEALSYAKEAHRLRTKLFKEKFMYTVEKQSENCTGGGSDMQKHTYGLSDVRMQKSIACEVWSFDTHSQDMDACYLSPWKILQCYLESTLQVGTIHELIGNGIEAEMFLRWGKDISCSQSLPLFIVAFSSVLGVLGSVRKGTSKCQTCFET</sequence>
<gene>
    <name evidence="1" type="ORF">SVIM_LOCUS70522</name>
</gene>
<name>A0A6N2KDL6_SALVM</name>
<dbReference type="GO" id="GO:0051307">
    <property type="term" value="P:meiotic chromosome separation"/>
    <property type="evidence" value="ECO:0007669"/>
    <property type="project" value="TreeGrafter"/>
</dbReference>